<feature type="compositionally biased region" description="Acidic residues" evidence="5">
    <location>
        <begin position="378"/>
        <end position="388"/>
    </location>
</feature>
<evidence type="ECO:0000256" key="5">
    <source>
        <dbReference type="SAM" id="MobiDB-lite"/>
    </source>
</evidence>
<keyword evidence="2 4" id="KW-0863">Zinc-finger</keyword>
<protein>
    <recommendedName>
        <fullName evidence="6">C3H1-type domain-containing protein</fullName>
    </recommendedName>
</protein>
<feature type="zinc finger region" description="C3H1-type" evidence="4">
    <location>
        <begin position="17"/>
        <end position="44"/>
    </location>
</feature>
<dbReference type="InterPro" id="IPR036855">
    <property type="entry name" value="Znf_CCCH_sf"/>
</dbReference>
<feature type="compositionally biased region" description="Basic and acidic residues" evidence="5">
    <location>
        <begin position="389"/>
        <end position="418"/>
    </location>
</feature>
<keyword evidence="1 4" id="KW-0479">Metal-binding</keyword>
<organism evidence="7">
    <name type="scientific">Chromera velia CCMP2878</name>
    <dbReference type="NCBI Taxonomy" id="1169474"/>
    <lineage>
        <taxon>Eukaryota</taxon>
        <taxon>Sar</taxon>
        <taxon>Alveolata</taxon>
        <taxon>Colpodellida</taxon>
        <taxon>Chromeraceae</taxon>
        <taxon>Chromera</taxon>
    </lineage>
</organism>
<evidence type="ECO:0000256" key="1">
    <source>
        <dbReference type="ARBA" id="ARBA00022723"/>
    </source>
</evidence>
<dbReference type="GO" id="GO:0008270">
    <property type="term" value="F:zinc ion binding"/>
    <property type="evidence" value="ECO:0007669"/>
    <property type="project" value="UniProtKB-KW"/>
</dbReference>
<feature type="compositionally biased region" description="Basic and acidic residues" evidence="5">
    <location>
        <begin position="340"/>
        <end position="350"/>
    </location>
</feature>
<feature type="compositionally biased region" description="Low complexity" evidence="5">
    <location>
        <begin position="138"/>
        <end position="150"/>
    </location>
</feature>
<feature type="compositionally biased region" description="Polar residues" evidence="5">
    <location>
        <begin position="171"/>
        <end position="186"/>
    </location>
</feature>
<gene>
    <name evidence="7" type="ORF">Cvel_8338</name>
</gene>
<dbReference type="AlphaFoldDB" id="A0A0G4HT03"/>
<feature type="compositionally biased region" description="Pro residues" evidence="5">
    <location>
        <begin position="598"/>
        <end position="608"/>
    </location>
</feature>
<accession>A0A0G4HT03</accession>
<feature type="compositionally biased region" description="Polar residues" evidence="5">
    <location>
        <begin position="361"/>
        <end position="374"/>
    </location>
</feature>
<dbReference type="InterPro" id="IPR000571">
    <property type="entry name" value="Znf_CCCH"/>
</dbReference>
<reference evidence="7" key="1">
    <citation type="submission" date="2014-11" db="EMBL/GenBank/DDBJ databases">
        <authorList>
            <person name="Otto D Thomas"/>
            <person name="Naeem Raeece"/>
        </authorList>
    </citation>
    <scope>NUCLEOTIDE SEQUENCE</scope>
</reference>
<dbReference type="PROSITE" id="PS50103">
    <property type="entry name" value="ZF_C3H1"/>
    <property type="match status" value="2"/>
</dbReference>
<dbReference type="EMBL" id="CDMZ01003749">
    <property type="protein sequence ID" value="CEM47437.1"/>
    <property type="molecule type" value="Genomic_DNA"/>
</dbReference>
<sequence>MNARSCSRQKRSSVTASYLLRKCRHYMAGSCKLGSLCRFAHGVDQLRKIPDFRFTSMCCINSSFCRKIPDFRFTSMCYNAARGIPCPYRDKCTYAHSEAELVKARDALASDDPESALASLGNARLRSSNINATGFNEQRTQQQQQMQPNQVLRKGREGNSATGSLKDETQSKIQAQTPGTQKQTQELEADNRDRPDNTKSPASKKPPLSNSTESGGETEGTAPLSNPATERESKWRHQNANPTSLPRAPVPCPVVTKGVSRSPQLPPGSAWASRPPKIFIETDDGFPPLSPSLKSGGKIRLPADTTGSVTATPSGNSSAEEGGSKIIPEDKEPGGFGAEEEAHSAEKHATTEQAGSRLVNRASSFPLQPPTSKAPNAAEEEEEREQEEEERKRDSFEGSRERVRGAESHEGVEKEKSHFRLSSSPENGPSRDRDRDRDRDREGRVNTRDRQKRHERGQNGNARGGANGGVQPPSRFARGGDGRRERPPADNQMDNHSGCHFNPNDPHNLPPDFLPFFPPPYFGAWPYPPNLSGPPGNFPPPVDPTAYFAALARSGYPPHMLPPPHVQVPPFAFPPYCYPWPGHGGAGPSSQGPDGAPIRPPWAPPFPLPDGHSQGQTQGPGGHHWPAFRSQQGPCPGEDRERDRDRDKRRGQQQQQQQKRERVPAHTCTPLTPLEMEGVKIPSYPLPTDAVDDSPAAAATTAHGSSTNDETSPGAMRRVNSDSLDAADRRTGAPAYLGPCSPLCSLPLDKLHNSLHTDSQASASFGSSSSSSSSPWAFDLQAFAGIREGAEKRLSGTEEVNALTSATTAETEAAIEVEDETAAGPSEALTVEPWKFLMSMSDIFDKPQQPPTASVLPPLQGSGGGDAAGEGAGFLMLSLEKLFSEGAMDMNVLEELGPVHE</sequence>
<dbReference type="VEuPathDB" id="CryptoDB:Cvel_8338"/>
<keyword evidence="3 4" id="KW-0862">Zinc</keyword>
<evidence type="ECO:0000313" key="7">
    <source>
        <dbReference type="EMBL" id="CEM47437.1"/>
    </source>
</evidence>
<feature type="domain" description="C3H1-type" evidence="6">
    <location>
        <begin position="71"/>
        <end position="99"/>
    </location>
</feature>
<name>A0A0G4HT03_9ALVE</name>
<dbReference type="SMART" id="SM00356">
    <property type="entry name" value="ZnF_C3H1"/>
    <property type="match status" value="2"/>
</dbReference>
<evidence type="ECO:0000256" key="3">
    <source>
        <dbReference type="ARBA" id="ARBA00022833"/>
    </source>
</evidence>
<feature type="compositionally biased region" description="Basic and acidic residues" evidence="5">
    <location>
        <begin position="637"/>
        <end position="650"/>
    </location>
</feature>
<feature type="compositionally biased region" description="Basic and acidic residues" evidence="5">
    <location>
        <begin position="478"/>
        <end position="488"/>
    </location>
</feature>
<dbReference type="Gene3D" id="3.30.1370.210">
    <property type="match status" value="1"/>
</dbReference>
<evidence type="ECO:0000256" key="2">
    <source>
        <dbReference type="ARBA" id="ARBA00022771"/>
    </source>
</evidence>
<evidence type="ECO:0000259" key="6">
    <source>
        <dbReference type="PROSITE" id="PS50103"/>
    </source>
</evidence>
<feature type="region of interest" description="Disordered" evidence="5">
    <location>
        <begin position="585"/>
        <end position="722"/>
    </location>
</feature>
<feature type="zinc finger region" description="C3H1-type" evidence="4">
    <location>
        <begin position="71"/>
        <end position="99"/>
    </location>
</feature>
<feature type="compositionally biased region" description="Polar residues" evidence="5">
    <location>
        <begin position="305"/>
        <end position="319"/>
    </location>
</feature>
<dbReference type="Pfam" id="PF00642">
    <property type="entry name" value="zf-CCCH"/>
    <property type="match status" value="1"/>
</dbReference>
<dbReference type="SUPFAM" id="SSF90229">
    <property type="entry name" value="CCCH zinc finger"/>
    <property type="match status" value="1"/>
</dbReference>
<feature type="compositionally biased region" description="Low complexity" evidence="5">
    <location>
        <begin position="693"/>
        <end position="702"/>
    </location>
</feature>
<proteinExistence type="predicted"/>
<feature type="domain" description="C3H1-type" evidence="6">
    <location>
        <begin position="17"/>
        <end position="44"/>
    </location>
</feature>
<feature type="region of interest" description="Disordered" evidence="5">
    <location>
        <begin position="136"/>
        <end position="506"/>
    </location>
</feature>
<evidence type="ECO:0000256" key="4">
    <source>
        <dbReference type="PROSITE-ProRule" id="PRU00723"/>
    </source>
</evidence>
<feature type="compositionally biased region" description="Basic and acidic residues" evidence="5">
    <location>
        <begin position="429"/>
        <end position="449"/>
    </location>
</feature>